<reference evidence="2 3" key="1">
    <citation type="submission" date="2019-03" db="EMBL/GenBank/DDBJ databases">
        <title>Genomics of glacier-inhabiting Cryobacterium strains.</title>
        <authorList>
            <person name="Liu Q."/>
            <person name="Xin Y.-H."/>
        </authorList>
    </citation>
    <scope>NUCLEOTIDE SEQUENCE [LARGE SCALE GENOMIC DNA]</scope>
    <source>
        <strain evidence="2 3">Hh14</strain>
    </source>
</reference>
<feature type="transmembrane region" description="Helical" evidence="1">
    <location>
        <begin position="35"/>
        <end position="57"/>
    </location>
</feature>
<dbReference type="PANTHER" id="PTHR38441:SF1">
    <property type="entry name" value="MEMBRANE PROTEIN"/>
    <property type="match status" value="1"/>
</dbReference>
<accession>A0A4R8ZYR2</accession>
<evidence type="ECO:0000256" key="1">
    <source>
        <dbReference type="SAM" id="Phobius"/>
    </source>
</evidence>
<comment type="caution">
    <text evidence="2">The sequence shown here is derived from an EMBL/GenBank/DDBJ whole genome shotgun (WGS) entry which is preliminary data.</text>
</comment>
<proteinExistence type="predicted"/>
<dbReference type="RefSeq" id="WP_134519987.1">
    <property type="nucleotide sequence ID" value="NZ_SOHE01000053.1"/>
</dbReference>
<evidence type="ECO:0000313" key="3">
    <source>
        <dbReference type="Proteomes" id="UP000297447"/>
    </source>
</evidence>
<feature type="transmembrane region" description="Helical" evidence="1">
    <location>
        <begin position="63"/>
        <end position="91"/>
    </location>
</feature>
<dbReference type="Proteomes" id="UP000297447">
    <property type="component" value="Unassembled WGS sequence"/>
</dbReference>
<evidence type="ECO:0000313" key="2">
    <source>
        <dbReference type="EMBL" id="TFD48962.1"/>
    </source>
</evidence>
<dbReference type="AlphaFoldDB" id="A0A4R8ZYR2"/>
<keyword evidence="3" id="KW-1185">Reference proteome</keyword>
<dbReference type="PANTHER" id="PTHR38441">
    <property type="entry name" value="INTEGRAL MEMBRANE PROTEIN-RELATED"/>
    <property type="match status" value="1"/>
</dbReference>
<organism evidence="2 3">
    <name type="scientific">Cryobacterium frigoriphilum</name>
    <dbReference type="NCBI Taxonomy" id="1259150"/>
    <lineage>
        <taxon>Bacteria</taxon>
        <taxon>Bacillati</taxon>
        <taxon>Actinomycetota</taxon>
        <taxon>Actinomycetes</taxon>
        <taxon>Micrococcales</taxon>
        <taxon>Microbacteriaceae</taxon>
        <taxon>Cryobacterium</taxon>
    </lineage>
</organism>
<protein>
    <submittedName>
        <fullName evidence="2">DUF485 domain-containing protein</fullName>
    </submittedName>
</protein>
<keyword evidence="1" id="KW-0812">Transmembrane</keyword>
<dbReference type="EMBL" id="SOHE01000053">
    <property type="protein sequence ID" value="TFD48962.1"/>
    <property type="molecule type" value="Genomic_DNA"/>
</dbReference>
<name>A0A4R8ZYR2_9MICO</name>
<dbReference type="InterPro" id="IPR007436">
    <property type="entry name" value="DUF485"/>
</dbReference>
<sequence length="132" mass="14800">MNDATPVSSSKSKIDYLEVEESAQFLELQSRHRRFVFPLTAFFLVWYFGFVLMAAYAPSIMAIPVFGLINLGLVLGLAQVATTFIITMWYVSFANRRLDPLSLAMRTKLEAMEKPTAAEQSEIDRLAGLAKS</sequence>
<gene>
    <name evidence="2" type="ORF">E3T55_13070</name>
</gene>
<dbReference type="OrthoDB" id="3543412at2"/>
<dbReference type="Pfam" id="PF04341">
    <property type="entry name" value="DUF485"/>
    <property type="match status" value="1"/>
</dbReference>
<keyword evidence="1" id="KW-1133">Transmembrane helix</keyword>
<keyword evidence="1" id="KW-0472">Membrane</keyword>